<accession>M3HMR1</accession>
<dbReference type="BioCyc" id="LBOR1193007:G11KN-87-MONOMER"/>
<dbReference type="AlphaFoldDB" id="M3HMR1"/>
<evidence type="ECO:0000313" key="2">
    <source>
        <dbReference type="Proteomes" id="UP000011783"/>
    </source>
</evidence>
<dbReference type="Proteomes" id="UP000011783">
    <property type="component" value="Unassembled WGS sequence"/>
</dbReference>
<dbReference type="EMBL" id="AKWO02000073">
    <property type="protein sequence ID" value="EMF99365.1"/>
    <property type="molecule type" value="Genomic_DNA"/>
</dbReference>
<name>M3HMR1_LEPBO</name>
<protein>
    <submittedName>
        <fullName evidence="1">Uncharacterized protein</fullName>
    </submittedName>
</protein>
<sequence length="82" mass="9556">MIGLDIKSWQILLKKDSNSINENSILSQCEMKATFAKLAPTNQSFPFLQKNSWKRNQNAGFRGTPVKFDCHWYFVIVASYFY</sequence>
<comment type="caution">
    <text evidence="1">The sequence shown here is derived from an EMBL/GenBank/DDBJ whole genome shotgun (WGS) entry which is preliminary data.</text>
</comment>
<organism evidence="1 2">
    <name type="scientific">Leptospira borgpetersenii str. 200701203</name>
    <dbReference type="NCBI Taxonomy" id="1193007"/>
    <lineage>
        <taxon>Bacteria</taxon>
        <taxon>Pseudomonadati</taxon>
        <taxon>Spirochaetota</taxon>
        <taxon>Spirochaetia</taxon>
        <taxon>Leptospirales</taxon>
        <taxon>Leptospiraceae</taxon>
        <taxon>Leptospira</taxon>
    </lineage>
</organism>
<reference evidence="1 2" key="1">
    <citation type="submission" date="2013-01" db="EMBL/GenBank/DDBJ databases">
        <authorList>
            <person name="Harkins D.M."/>
            <person name="Durkin A.S."/>
            <person name="Brinkac L.M."/>
            <person name="Haft D.H."/>
            <person name="Selengut J.D."/>
            <person name="Sanka R."/>
            <person name="DePew J."/>
            <person name="Purushe J."/>
            <person name="Picardeau M."/>
            <person name="Werts C."/>
            <person name="Goarant C."/>
            <person name="Vinetz J.M."/>
            <person name="Sutton G.G."/>
            <person name="Nierman W.C."/>
            <person name="Fouts D.E."/>
        </authorList>
    </citation>
    <scope>NUCLEOTIDE SEQUENCE [LARGE SCALE GENOMIC DNA]</scope>
    <source>
        <strain evidence="1 2">200701203</strain>
    </source>
</reference>
<gene>
    <name evidence="1" type="ORF">LEP1GSC123_4659</name>
</gene>
<evidence type="ECO:0000313" key="1">
    <source>
        <dbReference type="EMBL" id="EMF99365.1"/>
    </source>
</evidence>
<proteinExistence type="predicted"/>